<organism evidence="2 3">
    <name type="scientific">Teichococcus coralli</name>
    <dbReference type="NCBI Taxonomy" id="2545983"/>
    <lineage>
        <taxon>Bacteria</taxon>
        <taxon>Pseudomonadati</taxon>
        <taxon>Pseudomonadota</taxon>
        <taxon>Alphaproteobacteria</taxon>
        <taxon>Acetobacterales</taxon>
        <taxon>Roseomonadaceae</taxon>
        <taxon>Roseomonas</taxon>
    </lineage>
</organism>
<dbReference type="OrthoDB" id="7285350at2"/>
<dbReference type="EMBL" id="SNVJ01000011">
    <property type="protein sequence ID" value="MXP64340.1"/>
    <property type="molecule type" value="Genomic_DNA"/>
</dbReference>
<sequence>MTNDAKKRQDARKQDGTPDDSTKLGTLTGMMTGHSTRDAETTRPGNKTTGPGDMGNLLKNQREEEG</sequence>
<evidence type="ECO:0000313" key="2">
    <source>
        <dbReference type="EMBL" id="MXP64340.1"/>
    </source>
</evidence>
<keyword evidence="3" id="KW-1185">Reference proteome</keyword>
<proteinExistence type="predicted"/>
<evidence type="ECO:0000313" key="3">
    <source>
        <dbReference type="Proteomes" id="UP000460715"/>
    </source>
</evidence>
<evidence type="ECO:0000256" key="1">
    <source>
        <dbReference type="SAM" id="MobiDB-lite"/>
    </source>
</evidence>
<comment type="caution">
    <text evidence="2">The sequence shown here is derived from an EMBL/GenBank/DDBJ whole genome shotgun (WGS) entry which is preliminary data.</text>
</comment>
<name>A0A845BE01_9PROT</name>
<reference evidence="2 3" key="1">
    <citation type="submission" date="2019-03" db="EMBL/GenBank/DDBJ databases">
        <title>Roseomonas sp. a novel Roseomonas species isolated from Sea whip Gorgonian.</title>
        <authorList>
            <person name="Li F."/>
            <person name="Pan X."/>
            <person name="Huang S."/>
            <person name="Li Z."/>
            <person name="Meng B."/>
        </authorList>
    </citation>
    <scope>NUCLEOTIDE SEQUENCE [LARGE SCALE GENOMIC DNA]</scope>
    <source>
        <strain evidence="2 3">M0104</strain>
    </source>
</reference>
<dbReference type="RefSeq" id="WP_160937495.1">
    <property type="nucleotide sequence ID" value="NZ_SNVJ01000011.1"/>
</dbReference>
<dbReference type="Proteomes" id="UP000460715">
    <property type="component" value="Unassembled WGS sequence"/>
</dbReference>
<protein>
    <submittedName>
        <fullName evidence="2">Uncharacterized protein</fullName>
    </submittedName>
</protein>
<dbReference type="AlphaFoldDB" id="A0A845BE01"/>
<feature type="region of interest" description="Disordered" evidence="1">
    <location>
        <begin position="1"/>
        <end position="66"/>
    </location>
</feature>
<gene>
    <name evidence="2" type="ORF">E0493_13395</name>
</gene>
<accession>A0A845BE01</accession>
<feature type="compositionally biased region" description="Basic and acidic residues" evidence="1">
    <location>
        <begin position="1"/>
        <end position="22"/>
    </location>
</feature>
<feature type="compositionally biased region" description="Low complexity" evidence="1">
    <location>
        <begin position="24"/>
        <end position="33"/>
    </location>
</feature>